<proteinExistence type="predicted"/>
<sequence length="163" mass="16546">MTHLGPRTLFAGCAAAASVLLLTSCTSGGGDSRAAHATTPPPAASASQAAAKAQEEKLTNQAQAALAAVQSGTMVEGGAERVTDGIHTEPTLSRGKTYRLNLVCAGSGSAQVTLTPVKAGPKTKVPCDQTVVQQRITARDHVRIDVDGAKGSTGVIAWQIDTI</sequence>
<feature type="signal peptide" evidence="2">
    <location>
        <begin position="1"/>
        <end position="29"/>
    </location>
</feature>
<keyword evidence="2" id="KW-0732">Signal</keyword>
<dbReference type="RefSeq" id="WP_276107444.1">
    <property type="nucleotide sequence ID" value="NZ_JARJBB010000002.1"/>
</dbReference>
<dbReference type="PROSITE" id="PS51257">
    <property type="entry name" value="PROKAR_LIPOPROTEIN"/>
    <property type="match status" value="1"/>
</dbReference>
<feature type="region of interest" description="Disordered" evidence="1">
    <location>
        <begin position="30"/>
        <end position="49"/>
    </location>
</feature>
<gene>
    <name evidence="3" type="ORF">P3H78_04510</name>
</gene>
<protein>
    <recommendedName>
        <fullName evidence="5">Lipoprotein</fullName>
    </recommendedName>
</protein>
<evidence type="ECO:0008006" key="5">
    <source>
        <dbReference type="Google" id="ProtNLM"/>
    </source>
</evidence>
<organism evidence="3 4">
    <name type="scientific">Streptomyces tropicalis</name>
    <dbReference type="NCBI Taxonomy" id="3034234"/>
    <lineage>
        <taxon>Bacteria</taxon>
        <taxon>Bacillati</taxon>
        <taxon>Actinomycetota</taxon>
        <taxon>Actinomycetes</taxon>
        <taxon>Kitasatosporales</taxon>
        <taxon>Streptomycetaceae</taxon>
        <taxon>Streptomyces</taxon>
    </lineage>
</organism>
<dbReference type="Proteomes" id="UP001221150">
    <property type="component" value="Unassembled WGS sequence"/>
</dbReference>
<feature type="chain" id="PRO_5046155039" description="Lipoprotein" evidence="2">
    <location>
        <begin position="30"/>
        <end position="163"/>
    </location>
</feature>
<reference evidence="3 4" key="1">
    <citation type="submission" date="2023-03" db="EMBL/GenBank/DDBJ databases">
        <title>Draft genome sequence of Streptomyces sp. K1PA1 isolated from peat swamp forest in Thailand.</title>
        <authorList>
            <person name="Klaysubun C."/>
            <person name="Duangmal K."/>
        </authorList>
    </citation>
    <scope>NUCLEOTIDE SEQUENCE [LARGE SCALE GENOMIC DNA]</scope>
    <source>
        <strain evidence="3 4">K1PA1</strain>
    </source>
</reference>
<name>A0ABT6A0B4_9ACTN</name>
<keyword evidence="4" id="KW-1185">Reference proteome</keyword>
<dbReference type="EMBL" id="JARJBB010000002">
    <property type="protein sequence ID" value="MDF3297892.1"/>
    <property type="molecule type" value="Genomic_DNA"/>
</dbReference>
<evidence type="ECO:0000313" key="3">
    <source>
        <dbReference type="EMBL" id="MDF3297892.1"/>
    </source>
</evidence>
<evidence type="ECO:0000256" key="2">
    <source>
        <dbReference type="SAM" id="SignalP"/>
    </source>
</evidence>
<evidence type="ECO:0000256" key="1">
    <source>
        <dbReference type="SAM" id="MobiDB-lite"/>
    </source>
</evidence>
<comment type="caution">
    <text evidence="3">The sequence shown here is derived from an EMBL/GenBank/DDBJ whole genome shotgun (WGS) entry which is preliminary data.</text>
</comment>
<evidence type="ECO:0000313" key="4">
    <source>
        <dbReference type="Proteomes" id="UP001221150"/>
    </source>
</evidence>
<accession>A0ABT6A0B4</accession>